<dbReference type="InterPro" id="IPR017452">
    <property type="entry name" value="GPCR_Rhodpsn_7TM"/>
</dbReference>
<feature type="transmembrane region" description="Helical" evidence="5">
    <location>
        <begin position="87"/>
        <end position="107"/>
    </location>
</feature>
<dbReference type="PROSITE" id="PS50262">
    <property type="entry name" value="G_PROTEIN_RECEP_F1_2"/>
    <property type="match status" value="1"/>
</dbReference>
<evidence type="ECO:0000256" key="1">
    <source>
        <dbReference type="ARBA" id="ARBA00004370"/>
    </source>
</evidence>
<evidence type="ECO:0000259" key="6">
    <source>
        <dbReference type="PROSITE" id="PS50262"/>
    </source>
</evidence>
<organism evidence="7 8">
    <name type="scientific">Mugilogobius chulae</name>
    <name type="common">yellowstripe goby</name>
    <dbReference type="NCBI Taxonomy" id="88201"/>
    <lineage>
        <taxon>Eukaryota</taxon>
        <taxon>Metazoa</taxon>
        <taxon>Chordata</taxon>
        <taxon>Craniata</taxon>
        <taxon>Vertebrata</taxon>
        <taxon>Euteleostomi</taxon>
        <taxon>Actinopterygii</taxon>
        <taxon>Neopterygii</taxon>
        <taxon>Teleostei</taxon>
        <taxon>Neoteleostei</taxon>
        <taxon>Acanthomorphata</taxon>
        <taxon>Gobiaria</taxon>
        <taxon>Gobiiformes</taxon>
        <taxon>Gobioidei</taxon>
        <taxon>Gobiidae</taxon>
        <taxon>Gobionellinae</taxon>
        <taxon>Mugilogobius</taxon>
    </lineage>
</organism>
<feature type="transmembrane region" description="Helical" evidence="5">
    <location>
        <begin position="20"/>
        <end position="40"/>
    </location>
</feature>
<keyword evidence="2 5" id="KW-0812">Transmembrane</keyword>
<evidence type="ECO:0000256" key="5">
    <source>
        <dbReference type="SAM" id="Phobius"/>
    </source>
</evidence>
<keyword evidence="4 5" id="KW-0472">Membrane</keyword>
<evidence type="ECO:0000256" key="2">
    <source>
        <dbReference type="ARBA" id="ARBA00022692"/>
    </source>
</evidence>
<feature type="transmembrane region" description="Helical" evidence="5">
    <location>
        <begin position="60"/>
        <end position="81"/>
    </location>
</feature>
<evidence type="ECO:0000256" key="4">
    <source>
        <dbReference type="ARBA" id="ARBA00023136"/>
    </source>
</evidence>
<accession>A0AAW0P8J2</accession>
<sequence>MNSTSSGQNGSTPVRIYEKFGTIVGKNVTVVFLGITINYLNGMLVHTFRKHQVFYHNPRYILFIHLVVNDMIQLTVAITLFVCTYVFFTISTPLCCILLAFAIFTTLNTPLNLAVMAVECYIAVCFPLRHPQLHPISTEAE</sequence>
<keyword evidence="3 5" id="KW-1133">Transmembrane helix</keyword>
<dbReference type="GO" id="GO:0004984">
    <property type="term" value="F:olfactory receptor activity"/>
    <property type="evidence" value="ECO:0007669"/>
    <property type="project" value="TreeGrafter"/>
</dbReference>
<evidence type="ECO:0000313" key="8">
    <source>
        <dbReference type="Proteomes" id="UP001460270"/>
    </source>
</evidence>
<evidence type="ECO:0000256" key="3">
    <source>
        <dbReference type="ARBA" id="ARBA00022989"/>
    </source>
</evidence>
<dbReference type="PANTHER" id="PTHR26451:SF998">
    <property type="entry name" value="ODORANT RECEPTOR-RELATED"/>
    <property type="match status" value="1"/>
</dbReference>
<evidence type="ECO:0000313" key="7">
    <source>
        <dbReference type="EMBL" id="KAK7915726.1"/>
    </source>
</evidence>
<dbReference type="EMBL" id="JBBPFD010000008">
    <property type="protein sequence ID" value="KAK7915726.1"/>
    <property type="molecule type" value="Genomic_DNA"/>
</dbReference>
<feature type="domain" description="G-protein coupled receptors family 1 profile" evidence="6">
    <location>
        <begin position="40"/>
        <end position="141"/>
    </location>
</feature>
<comment type="caution">
    <text evidence="7">The sequence shown here is derived from an EMBL/GenBank/DDBJ whole genome shotgun (WGS) entry which is preliminary data.</text>
</comment>
<proteinExistence type="predicted"/>
<protein>
    <recommendedName>
        <fullName evidence="6">G-protein coupled receptors family 1 profile domain-containing protein</fullName>
    </recommendedName>
</protein>
<name>A0AAW0P8J2_9GOBI</name>
<dbReference type="SUPFAM" id="SSF81321">
    <property type="entry name" value="Family A G protein-coupled receptor-like"/>
    <property type="match status" value="1"/>
</dbReference>
<dbReference type="GO" id="GO:0005549">
    <property type="term" value="F:odorant binding"/>
    <property type="evidence" value="ECO:0007669"/>
    <property type="project" value="TreeGrafter"/>
</dbReference>
<dbReference type="GO" id="GO:0016020">
    <property type="term" value="C:membrane"/>
    <property type="evidence" value="ECO:0007669"/>
    <property type="project" value="UniProtKB-SubCell"/>
</dbReference>
<dbReference type="PANTHER" id="PTHR26451">
    <property type="entry name" value="G_PROTEIN_RECEP_F1_2 DOMAIN-CONTAINING PROTEIN"/>
    <property type="match status" value="1"/>
</dbReference>
<gene>
    <name evidence="7" type="ORF">WMY93_011487</name>
</gene>
<dbReference type="Proteomes" id="UP001460270">
    <property type="component" value="Unassembled WGS sequence"/>
</dbReference>
<reference evidence="8" key="1">
    <citation type="submission" date="2024-04" db="EMBL/GenBank/DDBJ databases">
        <title>Salinicola lusitanus LLJ914,a marine bacterium isolated from the Okinawa Trough.</title>
        <authorList>
            <person name="Li J."/>
        </authorList>
    </citation>
    <scope>NUCLEOTIDE SEQUENCE [LARGE SCALE GENOMIC DNA]</scope>
</reference>
<comment type="subcellular location">
    <subcellularLocation>
        <location evidence="1">Membrane</location>
    </subcellularLocation>
</comment>
<keyword evidence="8" id="KW-1185">Reference proteome</keyword>
<dbReference type="Gene3D" id="1.20.1070.10">
    <property type="entry name" value="Rhodopsin 7-helix transmembrane proteins"/>
    <property type="match status" value="1"/>
</dbReference>
<dbReference type="AlphaFoldDB" id="A0AAW0P8J2"/>
<dbReference type="InterPro" id="IPR052921">
    <property type="entry name" value="GPCR1_Superfamily_Member"/>
</dbReference>